<keyword evidence="2" id="KW-1185">Reference proteome</keyword>
<dbReference type="Proteomes" id="UP000683360">
    <property type="component" value="Unassembled WGS sequence"/>
</dbReference>
<gene>
    <name evidence="1" type="ORF">MEDL_41497</name>
</gene>
<evidence type="ECO:0008006" key="3">
    <source>
        <dbReference type="Google" id="ProtNLM"/>
    </source>
</evidence>
<reference evidence="1" key="1">
    <citation type="submission" date="2021-03" db="EMBL/GenBank/DDBJ databases">
        <authorList>
            <person name="Bekaert M."/>
        </authorList>
    </citation>
    <scope>NUCLEOTIDE SEQUENCE</scope>
</reference>
<accession>A0A8S3TAV5</accession>
<organism evidence="1 2">
    <name type="scientific">Mytilus edulis</name>
    <name type="common">Blue mussel</name>
    <dbReference type="NCBI Taxonomy" id="6550"/>
    <lineage>
        <taxon>Eukaryota</taxon>
        <taxon>Metazoa</taxon>
        <taxon>Spiralia</taxon>
        <taxon>Lophotrochozoa</taxon>
        <taxon>Mollusca</taxon>
        <taxon>Bivalvia</taxon>
        <taxon>Autobranchia</taxon>
        <taxon>Pteriomorphia</taxon>
        <taxon>Mytilida</taxon>
        <taxon>Mytiloidea</taxon>
        <taxon>Mytilidae</taxon>
        <taxon>Mytilinae</taxon>
        <taxon>Mytilus</taxon>
    </lineage>
</organism>
<sequence length="327" mass="37959">MSNSVWITGPQFLLKDKTDDSEKFTLQNPDTDKELRPDVLSLKTGIEYPQRLGTSRFGRFSLWKTLIKAIAHLKHVAQSFASKSSCTRWHICSESASVNAIDEARKLVLREAQIDTFSDEIECLTTRKPLAKSSCVVSLTPFLDKENMLRIGGRIQNSNVPDIEKHPILLSGRHHIALLIFSNKEFNRLKMGIIVLNILADFMYDRLTLDGQHLRARKDYDISMLYNKHRNLNIHRPSNSNNRHYSPWGGTWQDIQNTDTAIGDDIERIRLIRNELHHSTTYELDDTRFIELCNIIHEMVRRFDQHNKPKVMYTKRVKEILSKAKHV</sequence>
<dbReference type="PANTHER" id="PTHR47331:SF2">
    <property type="match status" value="1"/>
</dbReference>
<proteinExistence type="predicted"/>
<evidence type="ECO:0000313" key="1">
    <source>
        <dbReference type="EMBL" id="CAG2228548.1"/>
    </source>
</evidence>
<dbReference type="AlphaFoldDB" id="A0A8S3TAV5"/>
<name>A0A8S3TAV5_MYTED</name>
<dbReference type="EMBL" id="CAJPWZ010001998">
    <property type="protein sequence ID" value="CAG2228548.1"/>
    <property type="molecule type" value="Genomic_DNA"/>
</dbReference>
<comment type="caution">
    <text evidence="1">The sequence shown here is derived from an EMBL/GenBank/DDBJ whole genome shotgun (WGS) entry which is preliminary data.</text>
</comment>
<dbReference type="PANTHER" id="PTHR47331">
    <property type="entry name" value="PHD-TYPE DOMAIN-CONTAINING PROTEIN"/>
    <property type="match status" value="1"/>
</dbReference>
<dbReference type="OrthoDB" id="6148539at2759"/>
<evidence type="ECO:0000313" key="2">
    <source>
        <dbReference type="Proteomes" id="UP000683360"/>
    </source>
</evidence>
<protein>
    <recommendedName>
        <fullName evidence="3">DZIP3-like HEPN domain-containing protein</fullName>
    </recommendedName>
</protein>